<accession>A0A849ADJ1</accession>
<dbReference type="AlphaFoldDB" id="A0A849ADJ1"/>
<keyword evidence="2" id="KW-1185">Reference proteome</keyword>
<sequence length="224" mass="23550">MVTAGRSSGGNEQLTDTPVPGVFRRAVASLDEVTSRPEIVLEPLTAPRRLAPFAHALSATVYSPDGDEIGSGRLVLLHDPDGVEAWDGTLRIVVFLTCELESEVATDPLLPEVAWSWLVEALDAVPTEHTAGEPQPADGAAPDVITDTGYTALGGTVTCTTSTRFGDISGPVHADDLEMRASWTPRSPDCAPHLGAFLELLTTATGLPPEGVASIRVAHRPNAQ</sequence>
<proteinExistence type="predicted"/>
<comment type="caution">
    <text evidence="1">The sequence shown here is derived from an EMBL/GenBank/DDBJ whole genome shotgun (WGS) entry which is preliminary data.</text>
</comment>
<reference evidence="1 2" key="1">
    <citation type="submission" date="2020-05" db="EMBL/GenBank/DDBJ databases">
        <title>Nakamurella sp. DB0629 isolated from air conditioner.</title>
        <authorList>
            <person name="Kim D.H."/>
            <person name="Kim D.-U."/>
        </authorList>
    </citation>
    <scope>NUCLEOTIDE SEQUENCE [LARGE SCALE GENOMIC DNA]</scope>
    <source>
        <strain evidence="1 2">DB0629</strain>
    </source>
</reference>
<organism evidence="1 2">
    <name type="scientific">Nakamurella aerolata</name>
    <dbReference type="NCBI Taxonomy" id="1656892"/>
    <lineage>
        <taxon>Bacteria</taxon>
        <taxon>Bacillati</taxon>
        <taxon>Actinomycetota</taxon>
        <taxon>Actinomycetes</taxon>
        <taxon>Nakamurellales</taxon>
        <taxon>Nakamurellaceae</taxon>
        <taxon>Nakamurella</taxon>
    </lineage>
</organism>
<protein>
    <submittedName>
        <fullName evidence="1">DUF3000 domain-containing protein</fullName>
    </submittedName>
</protein>
<gene>
    <name evidence="1" type="ORF">HKD39_18415</name>
</gene>
<dbReference type="Proteomes" id="UP000562984">
    <property type="component" value="Unassembled WGS sequence"/>
</dbReference>
<dbReference type="InterPro" id="IPR021555">
    <property type="entry name" value="DUF3000"/>
</dbReference>
<dbReference type="EMBL" id="JABEND010000017">
    <property type="protein sequence ID" value="NNG37636.1"/>
    <property type="molecule type" value="Genomic_DNA"/>
</dbReference>
<dbReference type="RefSeq" id="WP_171201346.1">
    <property type="nucleotide sequence ID" value="NZ_JABEND010000017.1"/>
</dbReference>
<evidence type="ECO:0000313" key="1">
    <source>
        <dbReference type="EMBL" id="NNG37636.1"/>
    </source>
</evidence>
<name>A0A849ADJ1_9ACTN</name>
<evidence type="ECO:0000313" key="2">
    <source>
        <dbReference type="Proteomes" id="UP000562984"/>
    </source>
</evidence>
<dbReference type="Pfam" id="PF11452">
    <property type="entry name" value="DUF3000"/>
    <property type="match status" value="2"/>
</dbReference>